<dbReference type="AlphaFoldDB" id="A0A641AKN7"/>
<accession>A0A641AKN7</accession>
<evidence type="ECO:0000313" key="1">
    <source>
        <dbReference type="EMBL" id="KAA1376401.1"/>
    </source>
</evidence>
<dbReference type="RefSeq" id="WP_129184401.1">
    <property type="nucleotide sequence ID" value="NZ_JAGIOG010000001.1"/>
</dbReference>
<organism evidence="1 2">
    <name type="scientific">Aeromicrobium fastidiosum</name>
    <dbReference type="NCBI Taxonomy" id="52699"/>
    <lineage>
        <taxon>Bacteria</taxon>
        <taxon>Bacillati</taxon>
        <taxon>Actinomycetota</taxon>
        <taxon>Actinomycetes</taxon>
        <taxon>Propionibacteriales</taxon>
        <taxon>Nocardioidaceae</taxon>
        <taxon>Aeromicrobium</taxon>
    </lineage>
</organism>
<evidence type="ECO:0000313" key="2">
    <source>
        <dbReference type="Proteomes" id="UP001515100"/>
    </source>
</evidence>
<dbReference type="EMBL" id="SDPP02000003">
    <property type="protein sequence ID" value="KAA1376401.1"/>
    <property type="molecule type" value="Genomic_DNA"/>
</dbReference>
<sequence length="64" mass="6802">MSVLPRRSAAEQAKNMALAEALARAVEETHLGDILATSGITTVALDEDGRMVEYRPDGTTTVLS</sequence>
<name>A0A641AKN7_9ACTN</name>
<comment type="caution">
    <text evidence="1">The sequence shown here is derived from an EMBL/GenBank/DDBJ whole genome shotgun (WGS) entry which is preliminary data.</text>
</comment>
<reference evidence="1" key="1">
    <citation type="submission" date="2019-09" db="EMBL/GenBank/DDBJ databases">
        <authorList>
            <person name="Li J."/>
        </authorList>
    </citation>
    <scope>NUCLEOTIDE SEQUENCE [LARGE SCALE GENOMIC DNA]</scope>
    <source>
        <strain evidence="1">NRBC 14897</strain>
    </source>
</reference>
<protein>
    <submittedName>
        <fullName evidence="1">Uncharacterized protein</fullName>
    </submittedName>
</protein>
<dbReference type="Proteomes" id="UP001515100">
    <property type="component" value="Unassembled WGS sequence"/>
</dbReference>
<dbReference type="OrthoDB" id="5422561at2"/>
<keyword evidence="2" id="KW-1185">Reference proteome</keyword>
<proteinExistence type="predicted"/>
<gene>
    <name evidence="1" type="ORF">ESP62_013300</name>
</gene>